<keyword evidence="13" id="KW-1185">Reference proteome</keyword>
<feature type="transmembrane region" description="Helical" evidence="11">
    <location>
        <begin position="23"/>
        <end position="43"/>
    </location>
</feature>
<dbReference type="Pfam" id="PF07264">
    <property type="entry name" value="EI24"/>
    <property type="match status" value="1"/>
</dbReference>
<dbReference type="Proteomes" id="UP001319882">
    <property type="component" value="Unassembled WGS sequence"/>
</dbReference>
<comment type="function">
    <text evidence="11">High affinity, high specificity proton-dependent sulfate transporter, which mediates sulfate uptake. Provides the sulfur source for the cysteine synthesis pathway.</text>
</comment>
<evidence type="ECO:0000256" key="2">
    <source>
        <dbReference type="ARBA" id="ARBA00022448"/>
    </source>
</evidence>
<evidence type="ECO:0000256" key="9">
    <source>
        <dbReference type="ARBA" id="ARBA00023136"/>
    </source>
</evidence>
<feature type="transmembrane region" description="Helical" evidence="11">
    <location>
        <begin position="140"/>
        <end position="173"/>
    </location>
</feature>
<evidence type="ECO:0000256" key="7">
    <source>
        <dbReference type="ARBA" id="ARBA00022989"/>
    </source>
</evidence>
<dbReference type="PANTHER" id="PTHR37468">
    <property type="entry name" value="SULFATE TRANSPORTER CYSZ"/>
    <property type="match status" value="1"/>
</dbReference>
<sequence>MLTAVSALSRGIRLVYRKGLKRYIFVPILINLGVYAGLITFTARRFSGWVDHAMASIPSWLDWLSWLIWPLFVMSLLVAIFFTFTLVTHLIAAPFYGFLAARVERSATGVEPLDDRGLAKTAVDAVGRELVKLRYILPRAALLLVMSWIPGLNLFAPFLWALFSAWVMAITYLDYPMDNNKVSFKEMRWRLANRWWPSLSYGGLVTLITWIPLANLFLLPGAVAGAVLMWEAHYRDLKRLPAPAVQENR</sequence>
<evidence type="ECO:0000256" key="11">
    <source>
        <dbReference type="HAMAP-Rule" id="MF_00468"/>
    </source>
</evidence>
<dbReference type="InterPro" id="IPR022985">
    <property type="entry name" value="Sulfate_CysZ"/>
</dbReference>
<keyword evidence="2 11" id="KW-0813">Transport</keyword>
<keyword evidence="5 11" id="KW-0028">Amino-acid biosynthesis</keyword>
<comment type="caution">
    <text evidence="12">The sequence shown here is derived from an EMBL/GenBank/DDBJ whole genome shotgun (WGS) entry which is preliminary data.</text>
</comment>
<keyword evidence="3 11" id="KW-1003">Cell membrane</keyword>
<reference evidence="12 13" key="1">
    <citation type="journal article" date="2021" name="Sci. Rep.">
        <title>Genome analysis of a halophilic bacterium Halomonas malpeensis YU-PRIM-29(T) reveals its exopolysaccharide and pigment producing capabilities.</title>
        <authorList>
            <person name="Athmika"/>
            <person name="Ghate S.D."/>
            <person name="Arun A.B."/>
            <person name="Rao S.S."/>
            <person name="Kumar S.T.A."/>
            <person name="Kandiyil M.K."/>
            <person name="Saptami K."/>
            <person name="Rekha P.D."/>
        </authorList>
    </citation>
    <scope>NUCLEOTIDE SEQUENCE [LARGE SCALE GENOMIC DNA]</scope>
    <source>
        <strain evidence="13">prim 29</strain>
    </source>
</reference>
<evidence type="ECO:0000256" key="4">
    <source>
        <dbReference type="ARBA" id="ARBA00022519"/>
    </source>
</evidence>
<protein>
    <recommendedName>
        <fullName evidence="11">Sulfate transporter CysZ</fullName>
    </recommendedName>
</protein>
<accession>A0ABS8DT67</accession>
<dbReference type="InterPro" id="IPR059112">
    <property type="entry name" value="CysZ/EI24"/>
</dbReference>
<feature type="transmembrane region" description="Helical" evidence="11">
    <location>
        <begin position="207"/>
        <end position="230"/>
    </location>
</feature>
<comment type="subcellular location">
    <subcellularLocation>
        <location evidence="11">Cell inner membrane</location>
        <topology evidence="11">Multi-pass membrane protein</topology>
    </subcellularLocation>
    <subcellularLocation>
        <location evidence="1">Membrane</location>
        <topology evidence="1">Multi-pass membrane protein</topology>
    </subcellularLocation>
</comment>
<keyword evidence="9 11" id="KW-0472">Membrane</keyword>
<evidence type="ECO:0000256" key="8">
    <source>
        <dbReference type="ARBA" id="ARBA00023032"/>
    </source>
</evidence>
<proteinExistence type="inferred from homology"/>
<keyword evidence="7 11" id="KW-1133">Transmembrane helix</keyword>
<dbReference type="PANTHER" id="PTHR37468:SF1">
    <property type="entry name" value="SULFATE TRANSPORTER CYSZ"/>
    <property type="match status" value="1"/>
</dbReference>
<keyword evidence="6 11" id="KW-0812">Transmembrane</keyword>
<evidence type="ECO:0000256" key="10">
    <source>
        <dbReference type="ARBA" id="ARBA00023192"/>
    </source>
</evidence>
<evidence type="ECO:0000313" key="12">
    <source>
        <dbReference type="EMBL" id="MCB8889431.1"/>
    </source>
</evidence>
<keyword evidence="4 11" id="KW-0997">Cell inner membrane</keyword>
<dbReference type="HAMAP" id="MF_00468">
    <property type="entry name" value="CysZ"/>
    <property type="match status" value="1"/>
</dbReference>
<dbReference type="RefSeq" id="WP_227390087.1">
    <property type="nucleotide sequence ID" value="NZ_JBHSCJ010000004.1"/>
</dbReference>
<evidence type="ECO:0000256" key="5">
    <source>
        <dbReference type="ARBA" id="ARBA00022605"/>
    </source>
</evidence>
<feature type="transmembrane region" description="Helical" evidence="11">
    <location>
        <begin position="63"/>
        <end position="96"/>
    </location>
</feature>
<comment type="similarity">
    <text evidence="11">Belongs to the CysZ family.</text>
</comment>
<dbReference type="InterPro" id="IPR050480">
    <property type="entry name" value="CysZ-like"/>
</dbReference>
<name>A0ABS8DT67_9GAMM</name>
<evidence type="ECO:0000256" key="3">
    <source>
        <dbReference type="ARBA" id="ARBA00022475"/>
    </source>
</evidence>
<dbReference type="EMBL" id="WHVL01000003">
    <property type="protein sequence ID" value="MCB8889431.1"/>
    <property type="molecule type" value="Genomic_DNA"/>
</dbReference>
<keyword evidence="10 11" id="KW-0198">Cysteine biosynthesis</keyword>
<gene>
    <name evidence="11 12" type="primary">cysZ</name>
    <name evidence="12" type="ORF">GEV37_09930</name>
</gene>
<organism evidence="12 13">
    <name type="scientific">Vreelandella malpeensis</name>
    <dbReference type="NCBI Taxonomy" id="1172368"/>
    <lineage>
        <taxon>Bacteria</taxon>
        <taxon>Pseudomonadati</taxon>
        <taxon>Pseudomonadota</taxon>
        <taxon>Gammaproteobacteria</taxon>
        <taxon>Oceanospirillales</taxon>
        <taxon>Halomonadaceae</taxon>
        <taxon>Vreelandella</taxon>
    </lineage>
</organism>
<dbReference type="NCBIfam" id="NF003433">
    <property type="entry name" value="PRK04949.1"/>
    <property type="match status" value="1"/>
</dbReference>
<keyword evidence="8 11" id="KW-0764">Sulfate transport</keyword>
<evidence type="ECO:0000313" key="13">
    <source>
        <dbReference type="Proteomes" id="UP001319882"/>
    </source>
</evidence>
<evidence type="ECO:0000256" key="6">
    <source>
        <dbReference type="ARBA" id="ARBA00022692"/>
    </source>
</evidence>
<evidence type="ECO:0000256" key="1">
    <source>
        <dbReference type="ARBA" id="ARBA00004141"/>
    </source>
</evidence>